<dbReference type="FunFam" id="3.60.21.10:FF:000043">
    <property type="entry name" value="Ser/Thr protein phosphatase family"/>
    <property type="match status" value="1"/>
</dbReference>
<feature type="chain" id="PRO_5019548648" description="Putative 5'-nucleotidase C-terminal domain-containing protein" evidence="1">
    <location>
        <begin position="20"/>
        <end position="651"/>
    </location>
</feature>
<reference evidence="3 4" key="1">
    <citation type="submission" date="2018-08" db="EMBL/GenBank/DDBJ databases">
        <title>Draft genome of the lignicolous fungus Coniochaeta pulveracea.</title>
        <authorList>
            <person name="Borstlap C.J."/>
            <person name="De Witt R.N."/>
            <person name="Botha A."/>
            <person name="Volschenk H."/>
        </authorList>
    </citation>
    <scope>NUCLEOTIDE SEQUENCE [LARGE SCALE GENOMIC DNA]</scope>
    <source>
        <strain evidence="3 4">CAB683</strain>
    </source>
</reference>
<dbReference type="Proteomes" id="UP000275385">
    <property type="component" value="Unassembled WGS sequence"/>
</dbReference>
<dbReference type="AlphaFoldDB" id="A0A420Y2Y6"/>
<sequence>MKSVSILAGLAAVLPTASACGAAGHTDSCYGPINHIEHVRHVKRMQPGAQGASYGPTRPLEWGQFNVMHTTDTHGWLEGHLKEKNYGADWGDYVTFTNHMKHKAGNMGVDLLIVDTGDLHDGTGLSDATNPDGELTNDLFKELDYDLLTIGNHELYVSDVSYQVFNSFQNYWGDKYLTSNVQIFNPSTNEYEYIGKTHKYFTTAHGLRIMAFGILYDFTGNSNSTKVIKAAQMVQQQWFQDAINTKDVDMFLLLGHNIARTTTGGSTFGLVHDAIRKVQPKTPIQIFGGHSHIRDFAVIDESSTALESGCYCETLGWFSMSGFDKTNSGFTGVKNPHGVSNPTRKATTTSTSPFVYSRRYLDWNRYTFEYHSIGKQDDASFDYHSGERVTSDITGYRTELKLGELYGCVPDSYCSTCVPFTDPKNIFTVLSDALAVSVTNPARADKVKYVFCNTGGIRYDLFKGPFTYDDNFIVSPFRDVWLTIPDVPFNLASALLNGLNHGGVSKRDIFSAMPIPRDVCVDPMTAPLSEIKARGDERLGTSRRQVTETPGFTTKDDFGTDGDDTAHATVPHYSIPNYFQGVANLPTDGSTPAVADVVFVDFIQDYVLAFLGSAFTADMVKPYVSENFTSQDYLEPYVKAKWQAGMPNCPI</sequence>
<dbReference type="GO" id="GO:0005829">
    <property type="term" value="C:cytosol"/>
    <property type="evidence" value="ECO:0007669"/>
    <property type="project" value="TreeGrafter"/>
</dbReference>
<dbReference type="InterPro" id="IPR041823">
    <property type="entry name" value="YHR202W_N"/>
</dbReference>
<comment type="caution">
    <text evidence="3">The sequence shown here is derived from an EMBL/GenBank/DDBJ whole genome shotgun (WGS) entry which is preliminary data.</text>
</comment>
<dbReference type="InterPro" id="IPR029052">
    <property type="entry name" value="Metallo-depent_PP-like"/>
</dbReference>
<gene>
    <name evidence="3" type="ORF">DL546_001936</name>
</gene>
<proteinExistence type="predicted"/>
<dbReference type="GO" id="GO:0016787">
    <property type="term" value="F:hydrolase activity"/>
    <property type="evidence" value="ECO:0007669"/>
    <property type="project" value="InterPro"/>
</dbReference>
<organism evidence="3 4">
    <name type="scientific">Coniochaeta pulveracea</name>
    <dbReference type="NCBI Taxonomy" id="177199"/>
    <lineage>
        <taxon>Eukaryota</taxon>
        <taxon>Fungi</taxon>
        <taxon>Dikarya</taxon>
        <taxon>Ascomycota</taxon>
        <taxon>Pezizomycotina</taxon>
        <taxon>Sordariomycetes</taxon>
        <taxon>Sordariomycetidae</taxon>
        <taxon>Coniochaetales</taxon>
        <taxon>Coniochaetaceae</taxon>
        <taxon>Coniochaeta</taxon>
    </lineage>
</organism>
<dbReference type="InterPro" id="IPR006179">
    <property type="entry name" value="5_nucleotidase/apyrase"/>
</dbReference>
<dbReference type="InterPro" id="IPR053828">
    <property type="entry name" value="Nucleosidase_C"/>
</dbReference>
<dbReference type="SUPFAM" id="SSF56300">
    <property type="entry name" value="Metallo-dependent phosphatases"/>
    <property type="match status" value="1"/>
</dbReference>
<dbReference type="InterPro" id="IPR036907">
    <property type="entry name" value="5'-Nucleotdase_C_sf"/>
</dbReference>
<dbReference type="STRING" id="177199.A0A420Y2Y6"/>
<evidence type="ECO:0000256" key="1">
    <source>
        <dbReference type="SAM" id="SignalP"/>
    </source>
</evidence>
<evidence type="ECO:0000313" key="3">
    <source>
        <dbReference type="EMBL" id="RKU42232.1"/>
    </source>
</evidence>
<keyword evidence="1" id="KW-0732">Signal</keyword>
<dbReference type="InterPro" id="IPR014485">
    <property type="entry name" value="Pesterase_C1039"/>
</dbReference>
<feature type="domain" description="Putative 5'-nucleotidase C-terminal" evidence="2">
    <location>
        <begin position="412"/>
        <end position="608"/>
    </location>
</feature>
<dbReference type="SUPFAM" id="SSF55816">
    <property type="entry name" value="5'-nucleotidase (syn. UDP-sugar hydrolase), C-terminal domain"/>
    <property type="match status" value="1"/>
</dbReference>
<dbReference type="EMBL" id="QVQW01000059">
    <property type="protein sequence ID" value="RKU42232.1"/>
    <property type="molecule type" value="Genomic_DNA"/>
</dbReference>
<feature type="signal peptide" evidence="1">
    <location>
        <begin position="1"/>
        <end position="19"/>
    </location>
</feature>
<dbReference type="GO" id="GO:0009166">
    <property type="term" value="P:nucleotide catabolic process"/>
    <property type="evidence" value="ECO:0007669"/>
    <property type="project" value="InterPro"/>
</dbReference>
<dbReference type="PROSITE" id="PS51257">
    <property type="entry name" value="PROKAR_LIPOPROTEIN"/>
    <property type="match status" value="1"/>
</dbReference>
<keyword evidence="4" id="KW-1185">Reference proteome</keyword>
<evidence type="ECO:0000313" key="4">
    <source>
        <dbReference type="Proteomes" id="UP000275385"/>
    </source>
</evidence>
<dbReference type="PANTHER" id="PTHR11575:SF22">
    <property type="entry name" value="ADL392WP"/>
    <property type="match status" value="1"/>
</dbReference>
<dbReference type="PANTHER" id="PTHR11575">
    <property type="entry name" value="5'-NUCLEOTIDASE-RELATED"/>
    <property type="match status" value="1"/>
</dbReference>
<evidence type="ECO:0000259" key="2">
    <source>
        <dbReference type="Pfam" id="PF21953"/>
    </source>
</evidence>
<dbReference type="CDD" id="cd07407">
    <property type="entry name" value="MPP_YHR202W_N"/>
    <property type="match status" value="1"/>
</dbReference>
<accession>A0A420Y2Y6</accession>
<dbReference type="PIRSF" id="PIRSF017316">
    <property type="entry name" value="Pesterase_C1039"/>
    <property type="match status" value="1"/>
</dbReference>
<dbReference type="Pfam" id="PF21953">
    <property type="entry name" value="NadN_nucleosid_C"/>
    <property type="match status" value="1"/>
</dbReference>
<dbReference type="Gene3D" id="3.90.780.10">
    <property type="entry name" value="5'-Nucleotidase, C-terminal domain"/>
    <property type="match status" value="2"/>
</dbReference>
<protein>
    <recommendedName>
        <fullName evidence="2">Putative 5'-nucleotidase C-terminal domain-containing protein</fullName>
    </recommendedName>
</protein>
<dbReference type="OrthoDB" id="7722975at2759"/>
<name>A0A420Y2Y6_9PEZI</name>
<dbReference type="Gene3D" id="3.60.21.10">
    <property type="match status" value="1"/>
</dbReference>
<dbReference type="GO" id="GO:0005576">
    <property type="term" value="C:extracellular region"/>
    <property type="evidence" value="ECO:0007669"/>
    <property type="project" value="UniProtKB-ARBA"/>
</dbReference>